<gene>
    <name evidence="2" type="ORF">A0O31_02328</name>
</gene>
<name>A0A1J0LXL6_THEBO</name>
<protein>
    <submittedName>
        <fullName evidence="2">Extracellular serine protease</fullName>
    </submittedName>
</protein>
<geneLocation type="plasmid" evidence="3">
    <name>ptb1</name>
</geneLocation>
<dbReference type="PROSITE" id="PS51766">
    <property type="entry name" value="DOCKERIN"/>
    <property type="match status" value="1"/>
</dbReference>
<evidence type="ECO:0000259" key="1">
    <source>
        <dbReference type="PROSITE" id="PS51766"/>
    </source>
</evidence>
<keyword evidence="2" id="KW-0614">Plasmid</keyword>
<dbReference type="InterPro" id="IPR036439">
    <property type="entry name" value="Dockerin_dom_sf"/>
</dbReference>
<dbReference type="GO" id="GO:0000272">
    <property type="term" value="P:polysaccharide catabolic process"/>
    <property type="evidence" value="ECO:0007669"/>
    <property type="project" value="InterPro"/>
</dbReference>
<dbReference type="CDD" id="cd14256">
    <property type="entry name" value="Dockerin_I"/>
    <property type="match status" value="1"/>
</dbReference>
<dbReference type="PROSITE" id="PS51257">
    <property type="entry name" value="PROKAR_LIPOPROTEIN"/>
    <property type="match status" value="1"/>
</dbReference>
<keyword evidence="2" id="KW-0645">Protease</keyword>
<accession>A0A1J0LXL6</accession>
<dbReference type="InterPro" id="IPR018247">
    <property type="entry name" value="EF_Hand_1_Ca_BS"/>
</dbReference>
<dbReference type="PROSITE" id="PS00018">
    <property type="entry name" value="EF_HAND_1"/>
    <property type="match status" value="1"/>
</dbReference>
<dbReference type="KEGG" id="tbc:A0O31_02328"/>
<dbReference type="SUPFAM" id="SSF63446">
    <property type="entry name" value="Type I dockerin domain"/>
    <property type="match status" value="1"/>
</dbReference>
<evidence type="ECO:0000313" key="2">
    <source>
        <dbReference type="EMBL" id="APD10355.1"/>
    </source>
</evidence>
<evidence type="ECO:0000313" key="3">
    <source>
        <dbReference type="Proteomes" id="UP000182993"/>
    </source>
</evidence>
<dbReference type="Gene3D" id="1.10.1330.10">
    <property type="entry name" value="Dockerin domain"/>
    <property type="match status" value="1"/>
</dbReference>
<proteinExistence type="predicted"/>
<dbReference type="AlphaFoldDB" id="A0A1J0LXL6"/>
<dbReference type="InterPro" id="IPR016134">
    <property type="entry name" value="Dockerin_dom"/>
</dbReference>
<sequence>MKGHWRVVGFVLFGALLGACSQPGSHRPETWSLALQGEGVRGLLVEVTFDPAALRYVGVEGAYGVEAFAQGGRVRAVAVAPQAPSGPLLALTFEVLRPGARPAVQVVETFPAEGSVRQTWKAGSLQPQALVSPQSAVSGIGQNDADPRFVQNPLGDLNGSGAVSLADGVLLTDILAGNVANPTPYQRYHGDLNSSGTLTSQDLALLLRKIVNPTLEPNLELAPQDISLSPGAHTYLLLNNSGNGTLPNVSCTHPQGITLSDETPQGASGKAYKVEAQGNTLEGSIQCQAGSAGTRTARVHAPYPNFRLELSAPSTTTIPGGTANLGFTLTPENGFTGNVTLSLLDAPPGVSLQSQSTVTLNGPFFGNLTLAVSGSVAPSTYTLRLRAESGTLSQEKAFALVVQEAPGFEFHLGQSALTQPVGGSGNLQAFFFPYGGFGGNVSLALTDADGNPAPLTLTPNSVTLPASNPVTLSVNASGAQAGVYNLLVRASGGSLTRTQPLTVTLYDFSVNAGDLTLAQGASGTLNVTLNRTHFAGPITLSLNGSVLGSGNDKVSYSFAENPTTGNSVALTLNVGPNVAQGDYTLTLQASGGDLSRSHTFTLRVTAADKALQPTLLSRTGNTYTVGVNLVGTTEAYRGAQFSVTLPAGFTLNASTGTLTQGCLLDFSPVSTNPNRWNVVLVCNTSFSGPGQLALLTVAGTAGGNLTVGDVVLVRPDYTEDPSASGGSLTLAP</sequence>
<feature type="domain" description="Dockerin" evidence="1">
    <location>
        <begin position="150"/>
        <end position="218"/>
    </location>
</feature>
<organism evidence="2 3">
    <name type="scientific">Thermus brockianus</name>
    <dbReference type="NCBI Taxonomy" id="56956"/>
    <lineage>
        <taxon>Bacteria</taxon>
        <taxon>Thermotogati</taxon>
        <taxon>Deinococcota</taxon>
        <taxon>Deinococci</taxon>
        <taxon>Thermales</taxon>
        <taxon>Thermaceae</taxon>
        <taxon>Thermus</taxon>
    </lineage>
</organism>
<reference evidence="3" key="1">
    <citation type="submission" date="2016-06" db="EMBL/GenBank/DDBJ databases">
        <title>Whole genome sequencing of Thermus brockianus strain GE-1.</title>
        <authorList>
            <person name="Schaefers C."/>
            <person name="Blank S."/>
            <person name="Wiebusch S."/>
            <person name="Elleuche S."/>
            <person name="Antranikian G."/>
        </authorList>
    </citation>
    <scope>NUCLEOTIDE SEQUENCE [LARGE SCALE GENOMIC DNA]</scope>
    <source>
        <strain evidence="3">GE-1</strain>
        <plasmid evidence="3">ptb1</plasmid>
    </source>
</reference>
<dbReference type="Proteomes" id="UP000182993">
    <property type="component" value="Plasmid pTB1"/>
</dbReference>
<dbReference type="EMBL" id="CP016313">
    <property type="protein sequence ID" value="APD10355.1"/>
    <property type="molecule type" value="Genomic_DNA"/>
</dbReference>
<keyword evidence="2" id="KW-0378">Hydrolase</keyword>
<dbReference type="GO" id="GO:0008233">
    <property type="term" value="F:peptidase activity"/>
    <property type="evidence" value="ECO:0007669"/>
    <property type="project" value="UniProtKB-KW"/>
</dbReference>
<dbReference type="GO" id="GO:0006508">
    <property type="term" value="P:proteolysis"/>
    <property type="evidence" value="ECO:0007669"/>
    <property type="project" value="UniProtKB-KW"/>
</dbReference>